<dbReference type="Pfam" id="PF02390">
    <property type="entry name" value="Methyltransf_4"/>
    <property type="match status" value="1"/>
</dbReference>
<keyword evidence="3 7" id="KW-0489">Methyltransferase</keyword>
<gene>
    <name evidence="7" type="primary">trmB</name>
    <name evidence="8" type="ORF">SAMN05660197_1345</name>
</gene>
<keyword evidence="6 7" id="KW-0819">tRNA processing</keyword>
<dbReference type="NCBIfam" id="NF010719">
    <property type="entry name" value="PRK14121.1"/>
    <property type="match status" value="1"/>
</dbReference>
<comment type="similarity">
    <text evidence="7">Belongs to the class I-like SAM-binding methyltransferase superfamily. TrmB family.</text>
</comment>
<comment type="pathway">
    <text evidence="7">tRNA modification; N(7)-methylguanine-tRNA biosynthesis.</text>
</comment>
<dbReference type="CDD" id="cd02440">
    <property type="entry name" value="AdoMet_MTases"/>
    <property type="match status" value="1"/>
</dbReference>
<evidence type="ECO:0000256" key="2">
    <source>
        <dbReference type="ARBA" id="ARBA00003015"/>
    </source>
</evidence>
<accession>A0A1W1WT82</accession>
<dbReference type="RefSeq" id="WP_084275751.1">
    <property type="nucleotide sequence ID" value="NZ_AP026671.1"/>
</dbReference>
<dbReference type="EC" id="2.1.1.33" evidence="7"/>
<sequence>MPHIVVKSYKEFTSPVKSDGYEFLWFAKEFKNAKDTLVAVRFEEHQFLLAIKPKDEHYIIKGDKITRIAPTYILKGALKHFCELADCEILYDNLSSIKPIHVDKAKSFLKEIDYFIEHFPTKKEVWIEIGFGSGRHLLYQAKNNPDIQFIGIEIHKPSIEQLLKQIALQDIHNLLVIDYDARLFLEFVPSNIVGKIFVHFPVPWDKKPHRRVISKKFIQEAERALKPDGVLELRTDSRAYFDYALELFLEREKSKLEVTKNIEPPVSSKYEDRWVRLGKDIYDIRMYALQESPPLELNFDFTFSKISSLERFIKNFDIKPKVFDDYFVHFEKLYMIEDGKFLAEVSFGSFDRPTHLYLILSEGSAQYYPKKPIASQANIKAHKKIEEFLNV</sequence>
<comment type="caution">
    <text evidence="7">Lacks conserved residue(s) required for the propagation of feature annotation.</text>
</comment>
<dbReference type="EMBL" id="FWWZ01000001">
    <property type="protein sequence ID" value="SMC09528.1"/>
    <property type="molecule type" value="Genomic_DNA"/>
</dbReference>
<dbReference type="Gene3D" id="3.40.50.150">
    <property type="entry name" value="Vaccinia Virus protein VP39"/>
    <property type="match status" value="1"/>
</dbReference>
<dbReference type="AlphaFoldDB" id="A0A1W1WT82"/>
<feature type="binding site" evidence="7">
    <location>
        <position position="206"/>
    </location>
    <ligand>
        <name>substrate</name>
    </ligand>
</feature>
<keyword evidence="9" id="KW-1185">Reference proteome</keyword>
<dbReference type="PANTHER" id="PTHR23417:SF14">
    <property type="entry name" value="PENTACOTRIPEPTIDE-REPEAT REGION OF PRORP DOMAIN-CONTAINING PROTEIN"/>
    <property type="match status" value="1"/>
</dbReference>
<name>A0A1W1WT82_9BACT</name>
<dbReference type="InterPro" id="IPR029063">
    <property type="entry name" value="SAM-dependent_MTases_sf"/>
</dbReference>
<dbReference type="InterPro" id="IPR003358">
    <property type="entry name" value="tRNA_(Gua-N-7)_MeTrfase_Trmb"/>
</dbReference>
<feature type="binding site" evidence="7">
    <location>
        <position position="236"/>
    </location>
    <ligand>
        <name>substrate</name>
    </ligand>
</feature>
<evidence type="ECO:0000313" key="9">
    <source>
        <dbReference type="Proteomes" id="UP000192602"/>
    </source>
</evidence>
<feature type="binding site" evidence="7">
    <location>
        <position position="128"/>
    </location>
    <ligand>
        <name>S-adenosyl-L-methionine</name>
        <dbReference type="ChEBI" id="CHEBI:59789"/>
    </ligand>
</feature>
<dbReference type="SUPFAM" id="SSF53335">
    <property type="entry name" value="S-adenosyl-L-methionine-dependent methyltransferases"/>
    <property type="match status" value="1"/>
</dbReference>
<comment type="catalytic activity">
    <reaction evidence="1 7">
        <text>guanosine(46) in tRNA + S-adenosyl-L-methionine = N(7)-methylguanosine(46) in tRNA + S-adenosyl-L-homocysteine</text>
        <dbReference type="Rhea" id="RHEA:42708"/>
        <dbReference type="Rhea" id="RHEA-COMP:10188"/>
        <dbReference type="Rhea" id="RHEA-COMP:10189"/>
        <dbReference type="ChEBI" id="CHEBI:57856"/>
        <dbReference type="ChEBI" id="CHEBI:59789"/>
        <dbReference type="ChEBI" id="CHEBI:74269"/>
        <dbReference type="ChEBI" id="CHEBI:74480"/>
        <dbReference type="EC" id="2.1.1.33"/>
    </reaction>
</comment>
<dbReference type="InterPro" id="IPR055361">
    <property type="entry name" value="tRNA_methyltr_TrmB_bact"/>
</dbReference>
<dbReference type="UniPathway" id="UPA00989"/>
<comment type="function">
    <text evidence="2 7">Catalyzes the formation of N(7)-methylguanine at position 46 (m7G46) in tRNA.</text>
</comment>
<evidence type="ECO:0000256" key="6">
    <source>
        <dbReference type="ARBA" id="ARBA00022694"/>
    </source>
</evidence>
<dbReference type="NCBIfam" id="TIGR00091">
    <property type="entry name" value="tRNA (guanosine(46)-N7)-methyltransferase TrmB"/>
    <property type="match status" value="1"/>
</dbReference>
<protein>
    <recommendedName>
        <fullName evidence="7">tRNA (guanine-N(7)-)-methyltransferase</fullName>
        <ecNumber evidence="7">2.1.1.33</ecNumber>
    </recommendedName>
    <alternativeName>
        <fullName evidence="7">tRNA (guanine(46)-N(7))-methyltransferase</fullName>
    </alternativeName>
    <alternativeName>
        <fullName evidence="7">tRNA(m7G46)-methyltransferase</fullName>
    </alternativeName>
</protein>
<evidence type="ECO:0000256" key="4">
    <source>
        <dbReference type="ARBA" id="ARBA00022679"/>
    </source>
</evidence>
<proteinExistence type="inferred from homology"/>
<keyword evidence="5 7" id="KW-0949">S-adenosyl-L-methionine</keyword>
<dbReference type="GO" id="GO:0008176">
    <property type="term" value="F:tRNA (guanine(46)-N7)-methyltransferase activity"/>
    <property type="evidence" value="ECO:0007669"/>
    <property type="project" value="UniProtKB-UniRule"/>
</dbReference>
<dbReference type="Proteomes" id="UP000192602">
    <property type="component" value="Unassembled WGS sequence"/>
</dbReference>
<evidence type="ECO:0000313" key="8">
    <source>
        <dbReference type="EMBL" id="SMC09528.1"/>
    </source>
</evidence>
<feature type="binding site" evidence="7">
    <location>
        <position position="180"/>
    </location>
    <ligand>
        <name>S-adenosyl-L-methionine</name>
        <dbReference type="ChEBI" id="CHEBI:59789"/>
    </ligand>
</feature>
<keyword evidence="4 7" id="KW-0808">Transferase</keyword>
<evidence type="ECO:0000256" key="7">
    <source>
        <dbReference type="HAMAP-Rule" id="MF_01057"/>
    </source>
</evidence>
<dbReference type="PANTHER" id="PTHR23417">
    <property type="entry name" value="3-DEOXY-D-MANNO-OCTULOSONIC-ACID TRANSFERASE/TRNA GUANINE-N 7 - -METHYLTRANSFERASE"/>
    <property type="match status" value="1"/>
</dbReference>
<evidence type="ECO:0000256" key="3">
    <source>
        <dbReference type="ARBA" id="ARBA00022603"/>
    </source>
</evidence>
<dbReference type="OrthoDB" id="9802090at2"/>
<organism evidence="8 9">
    <name type="scientific">Nitratiruptor tergarcus DSM 16512</name>
    <dbReference type="NCBI Taxonomy" id="1069081"/>
    <lineage>
        <taxon>Bacteria</taxon>
        <taxon>Pseudomonadati</taxon>
        <taxon>Campylobacterota</taxon>
        <taxon>Epsilonproteobacteria</taxon>
        <taxon>Nautiliales</taxon>
        <taxon>Nitratiruptoraceae</taxon>
        <taxon>Nitratiruptor</taxon>
    </lineage>
</organism>
<dbReference type="PROSITE" id="PS51625">
    <property type="entry name" value="SAM_MT_TRMB"/>
    <property type="match status" value="1"/>
</dbReference>
<dbReference type="STRING" id="1069081.SAMN05660197_1345"/>
<evidence type="ECO:0000256" key="1">
    <source>
        <dbReference type="ARBA" id="ARBA00000142"/>
    </source>
</evidence>
<dbReference type="HAMAP" id="MF_01057">
    <property type="entry name" value="tRNA_methyltr_TrmB"/>
    <property type="match status" value="1"/>
</dbReference>
<feature type="binding site" evidence="7">
    <location>
        <position position="153"/>
    </location>
    <ligand>
        <name>S-adenosyl-L-methionine</name>
        <dbReference type="ChEBI" id="CHEBI:59789"/>
    </ligand>
</feature>
<dbReference type="GO" id="GO:0043527">
    <property type="term" value="C:tRNA methyltransferase complex"/>
    <property type="evidence" value="ECO:0007669"/>
    <property type="project" value="TreeGrafter"/>
</dbReference>
<evidence type="ECO:0000256" key="5">
    <source>
        <dbReference type="ARBA" id="ARBA00022691"/>
    </source>
</evidence>
<reference evidence="9" key="1">
    <citation type="submission" date="2017-04" db="EMBL/GenBank/DDBJ databases">
        <authorList>
            <person name="Varghese N."/>
            <person name="Submissions S."/>
        </authorList>
    </citation>
    <scope>NUCLEOTIDE SEQUENCE [LARGE SCALE GENOMIC DNA]</scope>
    <source>
        <strain evidence="9">DSM 16512</strain>
    </source>
</reference>